<evidence type="ECO:0000313" key="1">
    <source>
        <dbReference type="EMBL" id="AGK86968.1"/>
    </source>
</evidence>
<reference evidence="1 2" key="1">
    <citation type="submission" date="2013-02" db="EMBL/GenBank/DDBJ databases">
        <authorList>
            <person name="Lukaszewicz M."/>
            <person name="Biegalska A."/>
            <person name="Krasowska A."/>
        </authorList>
    </citation>
    <scope>NUCLEOTIDE SEQUENCE [LARGE SCALE GENOMIC DNA]</scope>
</reference>
<proteinExistence type="predicted"/>
<evidence type="ECO:0000313" key="2">
    <source>
        <dbReference type="Proteomes" id="UP000258501"/>
    </source>
</evidence>
<accession>R4JF43</accession>
<organism evidence="1 2">
    <name type="scientific">Bacillus phage SIOphi</name>
    <dbReference type="NCBI Taxonomy" id="1285382"/>
    <lineage>
        <taxon>Viruses</taxon>
        <taxon>Duplodnaviria</taxon>
        <taxon>Heunggongvirae</taxon>
        <taxon>Uroviricota</taxon>
        <taxon>Caudoviricetes</taxon>
        <taxon>Herelleviridae</taxon>
        <taxon>Bastillevirinae</taxon>
        <taxon>Siophivirus</taxon>
        <taxon>Siophivirus SIOphi</taxon>
    </lineage>
</organism>
<dbReference type="EMBL" id="KC699836">
    <property type="protein sequence ID" value="AGK86968.1"/>
    <property type="molecule type" value="Genomic_DNA"/>
</dbReference>
<dbReference type="OrthoDB" id="16834at10239"/>
<name>R4JF43_9CAUD</name>
<sequence length="118" mass="13892">MKDSPGDIIASTLEYYRERTRSNDTKVPTPYQEIKKKLQKTIDEGKRVLIDVKDSYSVQTVIVRFEYVHDRWAMGKSICYLDGQEVKVPYTIHYSDIYCDKMKIKVITEGENPFDKRC</sequence>
<gene>
    <name evidence="1" type="ORF">SIOphi_00800</name>
</gene>
<keyword evidence="2" id="KW-1185">Reference proteome</keyword>
<protein>
    <submittedName>
        <fullName evidence="1">Uncharacterized protein</fullName>
    </submittedName>
</protein>
<dbReference type="Proteomes" id="UP000258501">
    <property type="component" value="Segment"/>
</dbReference>